<dbReference type="AlphaFoldDB" id="A0A8T0ERA0"/>
<dbReference type="SUPFAM" id="SSF46938">
    <property type="entry name" value="CRAL/TRIO N-terminal domain"/>
    <property type="match status" value="1"/>
</dbReference>
<reference evidence="2" key="1">
    <citation type="journal article" date="2020" name="bioRxiv">
        <title>Chromosome-level reference genome of the European wasp spider Argiope bruennichi: a resource for studies on range expansion and evolutionary adaptation.</title>
        <authorList>
            <person name="Sheffer M.M."/>
            <person name="Hoppe A."/>
            <person name="Krehenwinkel H."/>
            <person name="Uhl G."/>
            <person name="Kuss A.W."/>
            <person name="Jensen L."/>
            <person name="Jensen C."/>
            <person name="Gillespie R.G."/>
            <person name="Hoff K.J."/>
            <person name="Prost S."/>
        </authorList>
    </citation>
    <scope>NUCLEOTIDE SEQUENCE</scope>
</reference>
<dbReference type="InterPro" id="IPR001251">
    <property type="entry name" value="CRAL-TRIO_dom"/>
</dbReference>
<organism evidence="2 3">
    <name type="scientific">Argiope bruennichi</name>
    <name type="common">Wasp spider</name>
    <name type="synonym">Aranea bruennichi</name>
    <dbReference type="NCBI Taxonomy" id="94029"/>
    <lineage>
        <taxon>Eukaryota</taxon>
        <taxon>Metazoa</taxon>
        <taxon>Ecdysozoa</taxon>
        <taxon>Arthropoda</taxon>
        <taxon>Chelicerata</taxon>
        <taxon>Arachnida</taxon>
        <taxon>Araneae</taxon>
        <taxon>Araneomorphae</taxon>
        <taxon>Entelegynae</taxon>
        <taxon>Araneoidea</taxon>
        <taxon>Araneidae</taxon>
        <taxon>Argiope</taxon>
    </lineage>
</organism>
<feature type="domain" description="CRAL-TRIO" evidence="1">
    <location>
        <begin position="107"/>
        <end position="210"/>
    </location>
</feature>
<reference evidence="2" key="2">
    <citation type="submission" date="2020-06" db="EMBL/GenBank/DDBJ databases">
        <authorList>
            <person name="Sheffer M."/>
        </authorList>
    </citation>
    <scope>NUCLEOTIDE SEQUENCE</scope>
</reference>
<accession>A0A8T0ERA0</accession>
<keyword evidence="3" id="KW-1185">Reference proteome</keyword>
<gene>
    <name evidence="2" type="ORF">HNY73_015176</name>
</gene>
<dbReference type="GO" id="GO:0016020">
    <property type="term" value="C:membrane"/>
    <property type="evidence" value="ECO:0007669"/>
    <property type="project" value="TreeGrafter"/>
</dbReference>
<dbReference type="InterPro" id="IPR036273">
    <property type="entry name" value="CRAL/TRIO_N_dom_sf"/>
</dbReference>
<evidence type="ECO:0000259" key="1">
    <source>
        <dbReference type="PROSITE" id="PS50191"/>
    </source>
</evidence>
<dbReference type="SUPFAM" id="SSF52087">
    <property type="entry name" value="CRAL/TRIO domain"/>
    <property type="match status" value="1"/>
</dbReference>
<dbReference type="InterPro" id="IPR036865">
    <property type="entry name" value="CRAL-TRIO_dom_sf"/>
</dbReference>
<protein>
    <recommendedName>
        <fullName evidence="1">CRAL-TRIO domain-containing protein</fullName>
    </recommendedName>
</protein>
<sequence length="267" mass="31484">MEGKNSFSKHLQDADVLPLEITYIPECVLVKSDQELNLSQEERNSRLLELIKLLEGNKVSKGIVFQQDFLHRYLIHSRYDVNRAFSRVRNYLSLNKHHNYFFQSIKYDFTAHHSCKFITMLPHRCSDGTITLLYEMGNSNKTEVVPVIYRRYHLINGNAAMNTLLTLIKPFMPSFMKKILTIHSSPEELLKYYPRSMLPTKYGGSLSEYYMADRLKKINEEHDNYIVEAHYSFVTWGVLKYYPRSMFANKIWRKGIRILHAEGTEKK</sequence>
<dbReference type="EMBL" id="JABXBU010002072">
    <property type="protein sequence ID" value="KAF8778453.1"/>
    <property type="molecule type" value="Genomic_DNA"/>
</dbReference>
<evidence type="ECO:0000313" key="3">
    <source>
        <dbReference type="Proteomes" id="UP000807504"/>
    </source>
</evidence>
<name>A0A8T0ERA0_ARGBR</name>
<proteinExistence type="predicted"/>
<dbReference type="Gene3D" id="3.40.525.10">
    <property type="entry name" value="CRAL-TRIO lipid binding domain"/>
    <property type="match status" value="1"/>
</dbReference>
<evidence type="ECO:0000313" key="2">
    <source>
        <dbReference type="EMBL" id="KAF8778453.1"/>
    </source>
</evidence>
<dbReference type="PANTHER" id="PTHR10174:SF213">
    <property type="entry name" value="CRAL-TRIO DOMAIN-CONTAINING PROTEIN"/>
    <property type="match status" value="1"/>
</dbReference>
<dbReference type="PANTHER" id="PTHR10174">
    <property type="entry name" value="ALPHA-TOCOPHEROL TRANSFER PROTEIN-RELATED"/>
    <property type="match status" value="1"/>
</dbReference>
<dbReference type="GO" id="GO:1902936">
    <property type="term" value="F:phosphatidylinositol bisphosphate binding"/>
    <property type="evidence" value="ECO:0007669"/>
    <property type="project" value="TreeGrafter"/>
</dbReference>
<dbReference type="PROSITE" id="PS50191">
    <property type="entry name" value="CRAL_TRIO"/>
    <property type="match status" value="1"/>
</dbReference>
<dbReference type="Pfam" id="PF00650">
    <property type="entry name" value="CRAL_TRIO"/>
    <property type="match status" value="1"/>
</dbReference>
<dbReference type="Proteomes" id="UP000807504">
    <property type="component" value="Unassembled WGS sequence"/>
</dbReference>
<comment type="caution">
    <text evidence="2">The sequence shown here is derived from an EMBL/GenBank/DDBJ whole genome shotgun (WGS) entry which is preliminary data.</text>
</comment>